<accession>A0A7J7F7A6</accession>
<organism evidence="1 2">
    <name type="scientific">Diceros bicornis minor</name>
    <name type="common">South-central black rhinoceros</name>
    <dbReference type="NCBI Taxonomy" id="77932"/>
    <lineage>
        <taxon>Eukaryota</taxon>
        <taxon>Metazoa</taxon>
        <taxon>Chordata</taxon>
        <taxon>Craniata</taxon>
        <taxon>Vertebrata</taxon>
        <taxon>Euteleostomi</taxon>
        <taxon>Mammalia</taxon>
        <taxon>Eutheria</taxon>
        <taxon>Laurasiatheria</taxon>
        <taxon>Perissodactyla</taxon>
        <taxon>Rhinocerotidae</taxon>
        <taxon>Diceros</taxon>
    </lineage>
</organism>
<dbReference type="EMBL" id="JACDTQ010001212">
    <property type="protein sequence ID" value="KAF5923614.1"/>
    <property type="molecule type" value="Genomic_DNA"/>
</dbReference>
<evidence type="ECO:0000313" key="1">
    <source>
        <dbReference type="EMBL" id="KAF5923614.1"/>
    </source>
</evidence>
<comment type="caution">
    <text evidence="1">The sequence shown here is derived from an EMBL/GenBank/DDBJ whole genome shotgun (WGS) entry which is preliminary data.</text>
</comment>
<protein>
    <submittedName>
        <fullName evidence="1">Uncharacterized protein</fullName>
    </submittedName>
</protein>
<evidence type="ECO:0000313" key="2">
    <source>
        <dbReference type="Proteomes" id="UP000551758"/>
    </source>
</evidence>
<dbReference type="Proteomes" id="UP000551758">
    <property type="component" value="Unassembled WGS sequence"/>
</dbReference>
<proteinExistence type="predicted"/>
<dbReference type="AlphaFoldDB" id="A0A7J7F7A6"/>
<reference evidence="1 2" key="1">
    <citation type="journal article" date="2020" name="Mol. Biol. Evol.">
        <title>Interspecific Gene Flow and the Evolution of Specialization in Black and White Rhinoceros.</title>
        <authorList>
            <person name="Moodley Y."/>
            <person name="Westbury M.V."/>
            <person name="Russo I.M."/>
            <person name="Gopalakrishnan S."/>
            <person name="Rakotoarivelo A."/>
            <person name="Olsen R.A."/>
            <person name="Prost S."/>
            <person name="Tunstall T."/>
            <person name="Ryder O.A."/>
            <person name="Dalen L."/>
            <person name="Bruford M.W."/>
        </authorList>
    </citation>
    <scope>NUCLEOTIDE SEQUENCE [LARGE SCALE GENOMIC DNA]</scope>
    <source>
        <strain evidence="1">SBR-YM</strain>
        <tissue evidence="1">Skin</tissue>
    </source>
</reference>
<name>A0A7J7F7A6_DICBM</name>
<keyword evidence="2" id="KW-1185">Reference proteome</keyword>
<gene>
    <name evidence="1" type="ORF">HPG69_011010</name>
</gene>
<sequence>MEMHHVASETLKWKRQTETLRLVLRHGSQTSGDLGHLLSSSWGQSAPAEKIINLLINDFSKRMSKSNSLRLNLH</sequence>